<evidence type="ECO:0000256" key="1">
    <source>
        <dbReference type="ARBA" id="ARBA00012513"/>
    </source>
</evidence>
<evidence type="ECO:0000313" key="12">
    <source>
        <dbReference type="Proteomes" id="UP000287394"/>
    </source>
</evidence>
<evidence type="ECO:0000256" key="2">
    <source>
        <dbReference type="ARBA" id="ARBA00022679"/>
    </source>
</evidence>
<dbReference type="EMBL" id="AP025739">
    <property type="protein sequence ID" value="BDI31259.1"/>
    <property type="molecule type" value="Genomic_DNA"/>
</dbReference>
<dbReference type="InterPro" id="IPR013783">
    <property type="entry name" value="Ig-like_fold"/>
</dbReference>
<dbReference type="Gene3D" id="2.60.40.10">
    <property type="entry name" value="Immunoglobulins"/>
    <property type="match status" value="1"/>
</dbReference>
<proteinExistence type="predicted"/>
<keyword evidence="12" id="KW-1185">Reference proteome</keyword>
<dbReference type="SUPFAM" id="SSF56112">
    <property type="entry name" value="Protein kinase-like (PK-like)"/>
    <property type="match status" value="1"/>
</dbReference>
<comment type="catalytic activity">
    <reaction evidence="7">
        <text>L-threonyl-[protein] + ATP = O-phospho-L-threonyl-[protein] + ADP + H(+)</text>
        <dbReference type="Rhea" id="RHEA:46608"/>
        <dbReference type="Rhea" id="RHEA-COMP:11060"/>
        <dbReference type="Rhea" id="RHEA-COMP:11605"/>
        <dbReference type="ChEBI" id="CHEBI:15378"/>
        <dbReference type="ChEBI" id="CHEBI:30013"/>
        <dbReference type="ChEBI" id="CHEBI:30616"/>
        <dbReference type="ChEBI" id="CHEBI:61977"/>
        <dbReference type="ChEBI" id="CHEBI:456216"/>
        <dbReference type="EC" id="2.7.11.1"/>
    </reaction>
</comment>
<feature type="transmembrane region" description="Helical" evidence="10">
    <location>
        <begin position="321"/>
        <end position="343"/>
    </location>
</feature>
<dbReference type="InterPro" id="IPR036116">
    <property type="entry name" value="FN3_sf"/>
</dbReference>
<dbReference type="PANTHER" id="PTHR43289:SF6">
    <property type="entry name" value="SERINE_THREONINE-PROTEIN KINASE NEKL-3"/>
    <property type="match status" value="1"/>
</dbReference>
<comment type="catalytic activity">
    <reaction evidence="8">
        <text>L-seryl-[protein] + ATP = O-phospho-L-seryl-[protein] + ADP + H(+)</text>
        <dbReference type="Rhea" id="RHEA:17989"/>
        <dbReference type="Rhea" id="RHEA-COMP:9863"/>
        <dbReference type="Rhea" id="RHEA-COMP:11604"/>
        <dbReference type="ChEBI" id="CHEBI:15378"/>
        <dbReference type="ChEBI" id="CHEBI:29999"/>
        <dbReference type="ChEBI" id="CHEBI:30616"/>
        <dbReference type="ChEBI" id="CHEBI:83421"/>
        <dbReference type="ChEBI" id="CHEBI:456216"/>
        <dbReference type="EC" id="2.7.11.1"/>
    </reaction>
</comment>
<dbReference type="CDD" id="cd00063">
    <property type="entry name" value="FN3"/>
    <property type="match status" value="1"/>
</dbReference>
<dbReference type="CDD" id="cd06577">
    <property type="entry name" value="PASTA_pknB"/>
    <property type="match status" value="2"/>
</dbReference>
<evidence type="ECO:0000256" key="7">
    <source>
        <dbReference type="ARBA" id="ARBA00047899"/>
    </source>
</evidence>
<keyword evidence="2" id="KW-0808">Transferase</keyword>
<dbReference type="SMART" id="SM00740">
    <property type="entry name" value="PASTA"/>
    <property type="match status" value="2"/>
</dbReference>
<dbReference type="Pfam" id="PF00041">
    <property type="entry name" value="fn3"/>
    <property type="match status" value="1"/>
</dbReference>
<dbReference type="GO" id="GO:0005524">
    <property type="term" value="F:ATP binding"/>
    <property type="evidence" value="ECO:0007669"/>
    <property type="project" value="UniProtKB-KW"/>
</dbReference>
<evidence type="ECO:0000256" key="4">
    <source>
        <dbReference type="ARBA" id="ARBA00022741"/>
    </source>
</evidence>
<feature type="region of interest" description="Disordered" evidence="9">
    <location>
        <begin position="590"/>
        <end position="618"/>
    </location>
</feature>
<gene>
    <name evidence="11" type="ORF">CCAX7_33100</name>
</gene>
<evidence type="ECO:0000256" key="5">
    <source>
        <dbReference type="ARBA" id="ARBA00022777"/>
    </source>
</evidence>
<dbReference type="SMART" id="SM00060">
    <property type="entry name" value="FN3"/>
    <property type="match status" value="1"/>
</dbReference>
<dbReference type="InterPro" id="IPR005543">
    <property type="entry name" value="PASTA_dom"/>
</dbReference>
<dbReference type="PROSITE" id="PS50853">
    <property type="entry name" value="FN3"/>
    <property type="match status" value="1"/>
</dbReference>
<dbReference type="PANTHER" id="PTHR43289">
    <property type="entry name" value="MITOGEN-ACTIVATED PROTEIN KINASE KINASE KINASE 20-RELATED"/>
    <property type="match status" value="1"/>
</dbReference>
<evidence type="ECO:0000256" key="9">
    <source>
        <dbReference type="SAM" id="MobiDB-lite"/>
    </source>
</evidence>
<organism evidence="11 12">
    <name type="scientific">Capsulimonas corticalis</name>
    <dbReference type="NCBI Taxonomy" id="2219043"/>
    <lineage>
        <taxon>Bacteria</taxon>
        <taxon>Bacillati</taxon>
        <taxon>Armatimonadota</taxon>
        <taxon>Armatimonadia</taxon>
        <taxon>Capsulimonadales</taxon>
        <taxon>Capsulimonadaceae</taxon>
        <taxon>Capsulimonas</taxon>
    </lineage>
</organism>
<sequence length="692" mass="73014">MAAEVINTRYEIIETITAPGAREIASYKARDIREGRVVALTVVRASAAAAVPNLAARLREAISGISHLNASGISRISSVESASPGDDIVLVGEYLRGITLRERIRRVAPFSQAVATDIAIAICEALVAAHALNITHGHLTPDNVILSPEGQIKIGGFQTAAILSLISPEPETASAYQARDLPGASAFSADLYSLGAILFEMLTGKAPEPASAPVSPRSLNPAIPVALDGVTLKALQPSPNARYATAAKMLADLQLIREALKSGKSLNWSPLDDKKPTPAGTGFSFAPRQAVAVAPASGALEEAAEELDEERMRKVEREPASALDIALKILFVIVILGVIGLVWSGRNFLAVPSDVSVPSLIGKTVDDAKRLAQQQNFALVEGGSDFSTKWPENQIYSQSPIAGSMIKAGKAVTYYRSKGPRLLTVPDLVGLTQERAGRALREASLPAGTVAEQFSETVAAGVVISQTPDAGSNAPRYTAVNYIVSKGKQPPDLVGNLQANPTSPTTVDITWNKSARATSYTVSRVDDGIVKVIAQGLPDAKYSDTNLTPDTSYSYIVDAVNSVGDSGPSEPALAITPPKVATPPVMGNVDVAPSDNNGATDVTPPDSAPTGTAGADQSPARMRQFTLAFRMPRHPRGSRHVQFEVQDATGTTLVYDEMHNAGDRVSTPVTGFGNKIIFRIFLDGKLIKQQTL</sequence>
<dbReference type="Pfam" id="PF00069">
    <property type="entry name" value="Pkinase"/>
    <property type="match status" value="1"/>
</dbReference>
<protein>
    <recommendedName>
        <fullName evidence="1">non-specific serine/threonine protein kinase</fullName>
        <ecNumber evidence="1">2.7.11.1</ecNumber>
    </recommendedName>
</protein>
<dbReference type="PROSITE" id="PS51178">
    <property type="entry name" value="PASTA"/>
    <property type="match status" value="2"/>
</dbReference>
<evidence type="ECO:0000313" key="11">
    <source>
        <dbReference type="EMBL" id="BDI31259.1"/>
    </source>
</evidence>
<dbReference type="Proteomes" id="UP000287394">
    <property type="component" value="Chromosome"/>
</dbReference>
<evidence type="ECO:0000256" key="8">
    <source>
        <dbReference type="ARBA" id="ARBA00048679"/>
    </source>
</evidence>
<dbReference type="PROSITE" id="PS50011">
    <property type="entry name" value="PROTEIN_KINASE_DOM"/>
    <property type="match status" value="1"/>
</dbReference>
<dbReference type="Gene3D" id="3.30.200.20">
    <property type="entry name" value="Phosphorylase Kinase, domain 1"/>
    <property type="match status" value="1"/>
</dbReference>
<evidence type="ECO:0000256" key="3">
    <source>
        <dbReference type="ARBA" id="ARBA00022737"/>
    </source>
</evidence>
<dbReference type="EC" id="2.7.11.1" evidence="1"/>
<name>A0A402CYQ8_9BACT</name>
<evidence type="ECO:0000256" key="10">
    <source>
        <dbReference type="SAM" id="Phobius"/>
    </source>
</evidence>
<keyword evidence="4" id="KW-0547">Nucleotide-binding</keyword>
<keyword evidence="10" id="KW-0812">Transmembrane</keyword>
<dbReference type="RefSeq" id="WP_119322445.1">
    <property type="nucleotide sequence ID" value="NZ_AP025739.1"/>
</dbReference>
<dbReference type="InterPro" id="IPR003961">
    <property type="entry name" value="FN3_dom"/>
</dbReference>
<dbReference type="Gene3D" id="1.10.510.10">
    <property type="entry name" value="Transferase(Phosphotransferase) domain 1"/>
    <property type="match status" value="1"/>
</dbReference>
<dbReference type="FunCoup" id="A0A402CYQ8">
    <property type="interactions" value="34"/>
</dbReference>
<accession>A0A402CYQ8</accession>
<keyword evidence="10" id="KW-0472">Membrane</keyword>
<keyword evidence="10" id="KW-1133">Transmembrane helix</keyword>
<dbReference type="KEGG" id="ccot:CCAX7_33100"/>
<keyword evidence="5" id="KW-0418">Kinase</keyword>
<dbReference type="SMART" id="SM00220">
    <property type="entry name" value="S_TKc"/>
    <property type="match status" value="1"/>
</dbReference>
<dbReference type="Gene3D" id="3.30.10.20">
    <property type="match status" value="2"/>
</dbReference>
<dbReference type="OrthoDB" id="9788659at2"/>
<dbReference type="InterPro" id="IPR000719">
    <property type="entry name" value="Prot_kinase_dom"/>
</dbReference>
<keyword evidence="6" id="KW-0067">ATP-binding</keyword>
<keyword evidence="3" id="KW-0677">Repeat</keyword>
<reference evidence="11 12" key="1">
    <citation type="journal article" date="2019" name="Int. J. Syst. Evol. Microbiol.">
        <title>Capsulimonas corticalis gen. nov., sp. nov., an aerobic capsulated bacterium, of a novel bacterial order, Capsulimonadales ord. nov., of the class Armatimonadia of the phylum Armatimonadetes.</title>
        <authorList>
            <person name="Li J."/>
            <person name="Kudo C."/>
            <person name="Tonouchi A."/>
        </authorList>
    </citation>
    <scope>NUCLEOTIDE SEQUENCE [LARGE SCALE GENOMIC DNA]</scope>
    <source>
        <strain evidence="11 12">AX-7</strain>
    </source>
</reference>
<dbReference type="CDD" id="cd14014">
    <property type="entry name" value="STKc_PknB_like"/>
    <property type="match status" value="1"/>
</dbReference>
<evidence type="ECO:0000256" key="6">
    <source>
        <dbReference type="ARBA" id="ARBA00022840"/>
    </source>
</evidence>
<dbReference type="InterPro" id="IPR011009">
    <property type="entry name" value="Kinase-like_dom_sf"/>
</dbReference>
<dbReference type="AlphaFoldDB" id="A0A402CYQ8"/>
<dbReference type="GO" id="GO:0004674">
    <property type="term" value="F:protein serine/threonine kinase activity"/>
    <property type="evidence" value="ECO:0007669"/>
    <property type="project" value="UniProtKB-EC"/>
</dbReference>
<dbReference type="Pfam" id="PF03793">
    <property type="entry name" value="PASTA"/>
    <property type="match status" value="2"/>
</dbReference>
<dbReference type="SUPFAM" id="SSF49265">
    <property type="entry name" value="Fibronectin type III"/>
    <property type="match status" value="1"/>
</dbReference>